<evidence type="ECO:0000256" key="9">
    <source>
        <dbReference type="ARBA" id="ARBA00023098"/>
    </source>
</evidence>
<evidence type="ECO:0000256" key="10">
    <source>
        <dbReference type="ARBA" id="ARBA00023136"/>
    </source>
</evidence>
<feature type="transmembrane region" description="Helical" evidence="14">
    <location>
        <begin position="168"/>
        <end position="188"/>
    </location>
</feature>
<feature type="transmembrane region" description="Helical" evidence="14">
    <location>
        <begin position="131"/>
        <end position="148"/>
    </location>
</feature>
<evidence type="ECO:0000256" key="5">
    <source>
        <dbReference type="ARBA" id="ARBA00022516"/>
    </source>
</evidence>
<protein>
    <recommendedName>
        <fullName evidence="4">very-long-chain (3R)-3-hydroxyacyl-CoA dehydratase</fullName>
        <ecNumber evidence="4">4.2.1.134</ecNumber>
    </recommendedName>
</protein>
<accession>A0AAD7UI60</accession>
<evidence type="ECO:0000256" key="6">
    <source>
        <dbReference type="ARBA" id="ARBA00022692"/>
    </source>
</evidence>
<keyword evidence="6 14" id="KW-0812">Transmembrane</keyword>
<dbReference type="Pfam" id="PF04387">
    <property type="entry name" value="PTPLA"/>
    <property type="match status" value="1"/>
</dbReference>
<dbReference type="GO" id="GO:0030497">
    <property type="term" value="P:fatty acid elongation"/>
    <property type="evidence" value="ECO:0007669"/>
    <property type="project" value="TreeGrafter"/>
</dbReference>
<evidence type="ECO:0000256" key="8">
    <source>
        <dbReference type="ARBA" id="ARBA00022989"/>
    </source>
</evidence>
<dbReference type="GO" id="GO:0030148">
    <property type="term" value="P:sphingolipid biosynthetic process"/>
    <property type="evidence" value="ECO:0007669"/>
    <property type="project" value="TreeGrafter"/>
</dbReference>
<dbReference type="Proteomes" id="UP001230188">
    <property type="component" value="Unassembled WGS sequence"/>
</dbReference>
<dbReference type="PANTHER" id="PTHR11035:SF3">
    <property type="entry name" value="VERY-LONG-CHAIN (3R)-3-HYDROXYACYL-COA DEHYDRATASE"/>
    <property type="match status" value="1"/>
</dbReference>
<keyword evidence="8 14" id="KW-1133">Transmembrane helix</keyword>
<evidence type="ECO:0000256" key="11">
    <source>
        <dbReference type="ARBA" id="ARBA00023160"/>
    </source>
</evidence>
<keyword evidence="9" id="KW-0443">Lipid metabolism</keyword>
<dbReference type="GO" id="GO:0102158">
    <property type="term" value="F:very-long-chain (3R)-3-hydroxyacyl-CoA dehydratase activity"/>
    <property type="evidence" value="ECO:0007669"/>
    <property type="project" value="UniProtKB-EC"/>
</dbReference>
<keyword evidence="5" id="KW-0444">Lipid biosynthesis</keyword>
<dbReference type="PROSITE" id="PS51257">
    <property type="entry name" value="PROKAR_LIPOPROTEIN"/>
    <property type="match status" value="1"/>
</dbReference>
<keyword evidence="10 14" id="KW-0472">Membrane</keyword>
<evidence type="ECO:0000256" key="3">
    <source>
        <dbReference type="ARBA" id="ARBA00007811"/>
    </source>
</evidence>
<proteinExistence type="inferred from homology"/>
<comment type="caution">
    <text evidence="15">The sequence shown here is derived from an EMBL/GenBank/DDBJ whole genome shotgun (WGS) entry which is preliminary data.</text>
</comment>
<dbReference type="PANTHER" id="PTHR11035">
    <property type="entry name" value="VERY-LONG-CHAIN (3R)-3-HYDROXYACYL-COA DEHYDRATASE"/>
    <property type="match status" value="1"/>
</dbReference>
<evidence type="ECO:0000256" key="13">
    <source>
        <dbReference type="ARBA" id="ARBA00036671"/>
    </source>
</evidence>
<dbReference type="GO" id="GO:0042761">
    <property type="term" value="P:very long-chain fatty acid biosynthetic process"/>
    <property type="evidence" value="ECO:0007669"/>
    <property type="project" value="TreeGrafter"/>
</dbReference>
<evidence type="ECO:0000313" key="16">
    <source>
        <dbReference type="Proteomes" id="UP001230188"/>
    </source>
</evidence>
<dbReference type="EC" id="4.2.1.134" evidence="4"/>
<comment type="catalytic activity">
    <reaction evidence="13">
        <text>a very-long-chain (3R)-3-hydroxyacyl-CoA = a very-long-chain (2E)-enoyl-CoA + H2O</text>
        <dbReference type="Rhea" id="RHEA:45812"/>
        <dbReference type="ChEBI" id="CHEBI:15377"/>
        <dbReference type="ChEBI" id="CHEBI:83728"/>
        <dbReference type="ChEBI" id="CHEBI:85440"/>
        <dbReference type="EC" id="4.2.1.134"/>
    </reaction>
</comment>
<keyword evidence="16" id="KW-1185">Reference proteome</keyword>
<name>A0AAD7UI60_9STRA</name>
<keyword evidence="7" id="KW-0276">Fatty acid metabolism</keyword>
<gene>
    <name evidence="15" type="ORF">CTAYLR_002327</name>
</gene>
<dbReference type="GO" id="GO:0005789">
    <property type="term" value="C:endoplasmic reticulum membrane"/>
    <property type="evidence" value="ECO:0007669"/>
    <property type="project" value="TreeGrafter"/>
</dbReference>
<dbReference type="AlphaFoldDB" id="A0AAD7UI60"/>
<evidence type="ECO:0000256" key="7">
    <source>
        <dbReference type="ARBA" id="ARBA00022832"/>
    </source>
</evidence>
<evidence type="ECO:0000256" key="1">
    <source>
        <dbReference type="ARBA" id="ARBA00004141"/>
    </source>
</evidence>
<feature type="transmembrane region" description="Helical" evidence="14">
    <location>
        <begin position="100"/>
        <end position="119"/>
    </location>
</feature>
<evidence type="ECO:0000256" key="2">
    <source>
        <dbReference type="ARBA" id="ARBA00005194"/>
    </source>
</evidence>
<evidence type="ECO:0000256" key="14">
    <source>
        <dbReference type="SAM" id="Phobius"/>
    </source>
</evidence>
<keyword evidence="11" id="KW-0275">Fatty acid biosynthesis</keyword>
<comment type="pathway">
    <text evidence="2">Lipid metabolism; fatty acid biosynthesis.</text>
</comment>
<reference evidence="15" key="1">
    <citation type="submission" date="2023-01" db="EMBL/GenBank/DDBJ databases">
        <title>Metagenome sequencing of chrysophaentin producing Chrysophaeum taylorii.</title>
        <authorList>
            <person name="Davison J."/>
            <person name="Bewley C."/>
        </authorList>
    </citation>
    <scope>NUCLEOTIDE SEQUENCE</scope>
    <source>
        <strain evidence="15">NIES-1699</strain>
    </source>
</reference>
<evidence type="ECO:0000313" key="15">
    <source>
        <dbReference type="EMBL" id="KAJ8605349.1"/>
    </source>
</evidence>
<evidence type="ECO:0000256" key="12">
    <source>
        <dbReference type="ARBA" id="ARBA00023239"/>
    </source>
</evidence>
<feature type="transmembrane region" description="Helical" evidence="14">
    <location>
        <begin position="35"/>
        <end position="57"/>
    </location>
</feature>
<comment type="similarity">
    <text evidence="3">Belongs to the very long-chain fatty acids dehydratase HACD family.</text>
</comment>
<organism evidence="15 16">
    <name type="scientific">Chrysophaeum taylorii</name>
    <dbReference type="NCBI Taxonomy" id="2483200"/>
    <lineage>
        <taxon>Eukaryota</taxon>
        <taxon>Sar</taxon>
        <taxon>Stramenopiles</taxon>
        <taxon>Ochrophyta</taxon>
        <taxon>Pelagophyceae</taxon>
        <taxon>Pelagomonadales</taxon>
        <taxon>Pelagomonadaceae</taxon>
        <taxon>Chrysophaeum</taxon>
    </lineage>
</organism>
<evidence type="ECO:0000256" key="4">
    <source>
        <dbReference type="ARBA" id="ARBA00013122"/>
    </source>
</evidence>
<sequence>MLIKAYLVLYNMMCLVLWGLAAGCSVVAMKRKGLAGVWGYAGSFVLVGQLAMSLEIFHSALRLVPSPLVPTFLQVMSRLWIVVVPVLGSECKIGGEPWPGVMVLSWCAVEVIRYSFYVASLVGTEVPYPLFWLRYSVFYLLYPSGILGELMTSRLGYECFESDATRALISAIQLLYIPGSPFMYLNMVGNRKRAFKKRFAPKPPPPRGCQFPKDAKGARSTTAANRKVIAAALAATGDVEGAKAAEREKDYRFGYVKHFNRLVSASLSSPESALSSAREGLKWMRDHFEFVDADGVTHAFAAAVAKGSKITATGRVFETRTVKGSLERSPSNALAVPYDGGWSPSAPRPPGDTIADVRALADGWVAKGVIEPSAAEALAWVQNHFTTLADCHFVLIGAGSAMGPCASLLALGANVVALDIPRPALWAKITALPSAGTLTFPVVPGDGVDADRAGCDLLNEPNEIATWLCDTWLPSLNRSAKVVIGNYTYLDGDLHVKLSLCADAVIDRLLAACRDRDQAISGCAFLCTPTDLHVVPEEAYRASKANRANRSLKLLESLFFQITGKLEPNYYGAAEKDEFHVCNGLSVAQGPNYALAKRIQHWRAMLAAHAGHLASSTVAPSTATLSVIHNRTFAWAYGGMPAFNFEIFKQETTTAVMAALLVHDLLNVKGPKHPAQTTKLKNPLMIFSSQSVHGGLWRSPYAVDSIGEVSALIYFAADIFKTPRILLAAATLIAAATAFLLS</sequence>
<keyword evidence="12" id="KW-0456">Lyase</keyword>
<comment type="subcellular location">
    <subcellularLocation>
        <location evidence="1">Membrane</location>
        <topology evidence="1">Multi-pass membrane protein</topology>
    </subcellularLocation>
</comment>
<feature type="transmembrane region" description="Helical" evidence="14">
    <location>
        <begin position="7"/>
        <end position="29"/>
    </location>
</feature>
<dbReference type="InterPro" id="IPR007482">
    <property type="entry name" value="Tyr_Pase-like_PTPLA"/>
</dbReference>
<dbReference type="EMBL" id="JAQMWT010000316">
    <property type="protein sequence ID" value="KAJ8605349.1"/>
    <property type="molecule type" value="Genomic_DNA"/>
</dbReference>